<feature type="transmembrane region" description="Helical" evidence="1">
    <location>
        <begin position="37"/>
        <end position="59"/>
    </location>
</feature>
<feature type="transmembrane region" description="Helical" evidence="1">
    <location>
        <begin position="108"/>
        <end position="129"/>
    </location>
</feature>
<dbReference type="Proteomes" id="UP000325827">
    <property type="component" value="Unassembled WGS sequence"/>
</dbReference>
<keyword evidence="3" id="KW-1185">Reference proteome</keyword>
<feature type="transmembrane region" description="Helical" evidence="1">
    <location>
        <begin position="7"/>
        <end position="25"/>
    </location>
</feature>
<evidence type="ECO:0000313" key="3">
    <source>
        <dbReference type="Proteomes" id="UP000325827"/>
    </source>
</evidence>
<sequence length="146" mass="14598">MALGYGVVGFVALSICGLGVASLILDEDVISVPGLGPIPGILGMIVATAGFAGALWPALRRPRPSFVGALVAGLAAFLGYLAGVWSGGLLAGADPAAATAAVGRVATSWFGLVLAVAGAVAGWGAIALVRTRAHRPHWPWEGDEDE</sequence>
<feature type="transmembrane region" description="Helical" evidence="1">
    <location>
        <begin position="66"/>
        <end position="88"/>
    </location>
</feature>
<dbReference type="OrthoDB" id="5077650at2"/>
<protein>
    <submittedName>
        <fullName evidence="2">Uncharacterized protein</fullName>
    </submittedName>
</protein>
<gene>
    <name evidence="2" type="ORF">F6B43_10495</name>
</gene>
<dbReference type="AlphaFoldDB" id="A0A5J5J508"/>
<comment type="caution">
    <text evidence="2">The sequence shown here is derived from an EMBL/GenBank/DDBJ whole genome shotgun (WGS) entry which is preliminary data.</text>
</comment>
<evidence type="ECO:0000313" key="2">
    <source>
        <dbReference type="EMBL" id="KAA9108510.1"/>
    </source>
</evidence>
<name>A0A5J5J508_9MICO</name>
<keyword evidence="1" id="KW-1133">Transmembrane helix</keyword>
<dbReference type="EMBL" id="VYSA01000002">
    <property type="protein sequence ID" value="KAA9108510.1"/>
    <property type="molecule type" value="Genomic_DNA"/>
</dbReference>
<keyword evidence="1" id="KW-0472">Membrane</keyword>
<organism evidence="2 3">
    <name type="scientific">Microbacterium rhizomatis</name>
    <dbReference type="NCBI Taxonomy" id="1631477"/>
    <lineage>
        <taxon>Bacteria</taxon>
        <taxon>Bacillati</taxon>
        <taxon>Actinomycetota</taxon>
        <taxon>Actinomycetes</taxon>
        <taxon>Micrococcales</taxon>
        <taxon>Microbacteriaceae</taxon>
        <taxon>Microbacterium</taxon>
    </lineage>
</organism>
<reference evidence="3" key="1">
    <citation type="submission" date="2019-09" db="EMBL/GenBank/DDBJ databases">
        <title>Mumia zhuanghuii sp. nov. isolated from the intestinal contents of plateau pika (Ochotona curzoniae) in the Qinghai-Tibet plateau of China.</title>
        <authorList>
            <person name="Tian Z."/>
        </authorList>
    </citation>
    <scope>NUCLEOTIDE SEQUENCE [LARGE SCALE GENOMIC DNA]</scope>
    <source>
        <strain evidence="3">JCM 30598</strain>
    </source>
</reference>
<accession>A0A5J5J508</accession>
<evidence type="ECO:0000256" key="1">
    <source>
        <dbReference type="SAM" id="Phobius"/>
    </source>
</evidence>
<keyword evidence="1" id="KW-0812">Transmembrane</keyword>
<proteinExistence type="predicted"/>